<sequence length="70" mass="7240">MSAEEIVTLAEITGPLACPRRLWCALTIFANAALLRAELGRAAETGADQPPNHSDVATSGGSDEATTTNN</sequence>
<feature type="region of interest" description="Disordered" evidence="1">
    <location>
        <begin position="43"/>
        <end position="70"/>
    </location>
</feature>
<evidence type="ECO:0000313" key="3">
    <source>
        <dbReference type="Proteomes" id="UP000179769"/>
    </source>
</evidence>
<dbReference type="Proteomes" id="UP000179769">
    <property type="component" value="Unassembled WGS sequence"/>
</dbReference>
<dbReference type="AlphaFoldDB" id="A0A1S1PFB1"/>
<proteinExistence type="predicted"/>
<gene>
    <name evidence="2" type="ORF">BBK14_28110</name>
</gene>
<dbReference type="EMBL" id="MAXA01000266">
    <property type="protein sequence ID" value="OHV20370.1"/>
    <property type="molecule type" value="Genomic_DNA"/>
</dbReference>
<evidence type="ECO:0000256" key="1">
    <source>
        <dbReference type="SAM" id="MobiDB-lite"/>
    </source>
</evidence>
<keyword evidence="3" id="KW-1185">Reference proteome</keyword>
<name>A0A1S1PFB1_9ACTN</name>
<feature type="compositionally biased region" description="Polar residues" evidence="1">
    <location>
        <begin position="51"/>
        <end position="70"/>
    </location>
</feature>
<protein>
    <submittedName>
        <fullName evidence="2">Uncharacterized protein</fullName>
    </submittedName>
</protein>
<organism evidence="2 3">
    <name type="scientific">Parafrankia soli</name>
    <dbReference type="NCBI Taxonomy" id="2599596"/>
    <lineage>
        <taxon>Bacteria</taxon>
        <taxon>Bacillati</taxon>
        <taxon>Actinomycetota</taxon>
        <taxon>Actinomycetes</taxon>
        <taxon>Frankiales</taxon>
        <taxon>Frankiaceae</taxon>
        <taxon>Parafrankia</taxon>
    </lineage>
</organism>
<dbReference type="RefSeq" id="WP_071066777.1">
    <property type="nucleotide sequence ID" value="NZ_MAXA01000266.1"/>
</dbReference>
<reference evidence="3" key="1">
    <citation type="submission" date="2016-07" db="EMBL/GenBank/DDBJ databases">
        <title>Frankia sp. NRRL B-16219 Genome sequencing.</title>
        <authorList>
            <person name="Ghodhbane-Gtari F."/>
            <person name="Swanson E."/>
            <person name="Gueddou A."/>
            <person name="Louati M."/>
            <person name="Nouioui I."/>
            <person name="Hezbri K."/>
            <person name="Abebe-Akele F."/>
            <person name="Simpson S."/>
            <person name="Morris K."/>
            <person name="Thomas K."/>
            <person name="Gtari M."/>
            <person name="Tisa L.S."/>
        </authorList>
    </citation>
    <scope>NUCLEOTIDE SEQUENCE [LARGE SCALE GENOMIC DNA]</scope>
    <source>
        <strain evidence="3">NRRL B-16219</strain>
    </source>
</reference>
<accession>A0A1S1PFB1</accession>
<evidence type="ECO:0000313" key="2">
    <source>
        <dbReference type="EMBL" id="OHV20370.1"/>
    </source>
</evidence>
<comment type="caution">
    <text evidence="2">The sequence shown here is derived from an EMBL/GenBank/DDBJ whole genome shotgun (WGS) entry which is preliminary data.</text>
</comment>